<evidence type="ECO:0000256" key="13">
    <source>
        <dbReference type="SAM" id="Phobius"/>
    </source>
</evidence>
<feature type="domain" description="Cadherin" evidence="15">
    <location>
        <begin position="1527"/>
        <end position="1624"/>
    </location>
</feature>
<feature type="domain" description="Cadherin" evidence="15">
    <location>
        <begin position="979"/>
        <end position="1086"/>
    </location>
</feature>
<protein>
    <recommendedName>
        <fullName evidence="15">Cadherin domain-containing protein</fullName>
    </recommendedName>
</protein>
<dbReference type="SUPFAM" id="SSF49313">
    <property type="entry name" value="Cadherin-like"/>
    <property type="match status" value="35"/>
</dbReference>
<dbReference type="EMBL" id="AFYH01184442">
    <property type="status" value="NOT_ANNOTATED_CDS"/>
    <property type="molecule type" value="Genomic_DNA"/>
</dbReference>
<dbReference type="FunFam" id="2.60.40.60:FF:000006">
    <property type="entry name" value="Protocadherin alpha 2"/>
    <property type="match status" value="4"/>
</dbReference>
<dbReference type="EMBL" id="AFYH01184447">
    <property type="status" value="NOT_ANNOTATED_CDS"/>
    <property type="molecule type" value="Genomic_DNA"/>
</dbReference>
<dbReference type="GO" id="GO:0005886">
    <property type="term" value="C:plasma membrane"/>
    <property type="evidence" value="ECO:0007669"/>
    <property type="project" value="UniProtKB-SubCell"/>
</dbReference>
<reference evidence="16" key="2">
    <citation type="submission" date="2025-08" db="UniProtKB">
        <authorList>
            <consortium name="Ensembl"/>
        </authorList>
    </citation>
    <scope>IDENTIFICATION</scope>
</reference>
<dbReference type="FunFam" id="2.60.40.60:FF:000004">
    <property type="entry name" value="Protocadherin 1 gamma 2"/>
    <property type="match status" value="6"/>
</dbReference>
<keyword evidence="3" id="KW-1003">Cell membrane</keyword>
<feature type="domain" description="Cadherin" evidence="15">
    <location>
        <begin position="2949"/>
        <end position="3054"/>
    </location>
</feature>
<feature type="domain" description="Cadherin" evidence="15">
    <location>
        <begin position="3822"/>
        <end position="3929"/>
    </location>
</feature>
<dbReference type="GeneTree" id="ENSGT00940000163777"/>
<organism evidence="16 17">
    <name type="scientific">Latimeria chalumnae</name>
    <name type="common">Coelacanth</name>
    <dbReference type="NCBI Taxonomy" id="7897"/>
    <lineage>
        <taxon>Eukaryota</taxon>
        <taxon>Metazoa</taxon>
        <taxon>Chordata</taxon>
        <taxon>Craniata</taxon>
        <taxon>Vertebrata</taxon>
        <taxon>Euteleostomi</taxon>
        <taxon>Coelacanthiformes</taxon>
        <taxon>Coelacanthidae</taxon>
        <taxon>Latimeria</taxon>
    </lineage>
</organism>
<feature type="domain" description="Cadherin" evidence="15">
    <location>
        <begin position="1202"/>
        <end position="1301"/>
    </location>
</feature>
<feature type="domain" description="Cadherin" evidence="15">
    <location>
        <begin position="757"/>
        <end position="862"/>
    </location>
</feature>
<feature type="transmembrane region" description="Helical" evidence="13">
    <location>
        <begin position="1103"/>
        <end position="1126"/>
    </location>
</feature>
<dbReference type="InterPro" id="IPR032455">
    <property type="entry name" value="Cadherin_C"/>
</dbReference>
<dbReference type="Ensembl" id="ENSLACT00000010083.1">
    <property type="protein sequence ID" value="ENSLACP00000010006.1"/>
    <property type="gene ID" value="ENSLACG00000008820.1"/>
</dbReference>
<feature type="domain" description="Cadherin" evidence="15">
    <location>
        <begin position="1411"/>
        <end position="1518"/>
    </location>
</feature>
<dbReference type="HOGENOM" id="CLU_224496_0_0_1"/>
<dbReference type="InterPro" id="IPR013164">
    <property type="entry name" value="Cadherin_N"/>
</dbReference>
<feature type="domain" description="Cadherin" evidence="15">
    <location>
        <begin position="863"/>
        <end position="971"/>
    </location>
</feature>
<evidence type="ECO:0000256" key="6">
    <source>
        <dbReference type="ARBA" id="ARBA00022737"/>
    </source>
</evidence>
<dbReference type="EMBL" id="AFYH01184445">
    <property type="status" value="NOT_ANNOTATED_CDS"/>
    <property type="molecule type" value="Genomic_DNA"/>
</dbReference>
<feature type="domain" description="Cadherin" evidence="15">
    <location>
        <begin position="1960"/>
        <end position="2065"/>
    </location>
</feature>
<feature type="domain" description="Cadherin" evidence="15">
    <location>
        <begin position="52"/>
        <end position="122"/>
    </location>
</feature>
<dbReference type="Proteomes" id="UP000008672">
    <property type="component" value="Unassembled WGS sequence"/>
</dbReference>
<dbReference type="CDD" id="cd11304">
    <property type="entry name" value="Cadherin_repeat"/>
    <property type="match status" value="35"/>
</dbReference>
<dbReference type="Gene3D" id="2.60.40.60">
    <property type="entry name" value="Cadherins"/>
    <property type="match status" value="36"/>
</dbReference>
<evidence type="ECO:0000313" key="16">
    <source>
        <dbReference type="Ensembl" id="ENSLACP00000010006.1"/>
    </source>
</evidence>
<evidence type="ECO:0000256" key="4">
    <source>
        <dbReference type="ARBA" id="ARBA00022692"/>
    </source>
</evidence>
<dbReference type="InParanoid" id="H3AK35"/>
<dbReference type="PANTHER" id="PTHR24028">
    <property type="entry name" value="CADHERIN-87A"/>
    <property type="match status" value="1"/>
</dbReference>
<feature type="domain" description="Cadherin" evidence="15">
    <location>
        <begin position="2732"/>
        <end position="2840"/>
    </location>
</feature>
<feature type="chain" id="PRO_5003580392" description="Cadherin domain-containing protein" evidence="14">
    <location>
        <begin position="19"/>
        <end position="4359"/>
    </location>
</feature>
<feature type="domain" description="Cadherin" evidence="15">
    <location>
        <begin position="2175"/>
        <end position="2282"/>
    </location>
</feature>
<keyword evidence="9 13" id="KW-1133">Transmembrane helix</keyword>
<feature type="domain" description="Cadherin" evidence="15">
    <location>
        <begin position="369"/>
        <end position="399"/>
    </location>
</feature>
<dbReference type="GO" id="GO:0007156">
    <property type="term" value="P:homophilic cell adhesion via plasma membrane adhesion molecules"/>
    <property type="evidence" value="ECO:0007669"/>
    <property type="project" value="InterPro"/>
</dbReference>
<evidence type="ECO:0000256" key="1">
    <source>
        <dbReference type="ARBA" id="ARBA00003436"/>
    </source>
</evidence>
<feature type="domain" description="Cadherin" evidence="15">
    <location>
        <begin position="4154"/>
        <end position="4256"/>
    </location>
</feature>
<dbReference type="SMART" id="SM00112">
    <property type="entry name" value="CA"/>
    <property type="match status" value="36"/>
</dbReference>
<keyword evidence="4 13" id="KW-0812">Transmembrane</keyword>
<dbReference type="InterPro" id="IPR015919">
    <property type="entry name" value="Cadherin-like_sf"/>
</dbReference>
<dbReference type="EMBL" id="AFYH01184446">
    <property type="status" value="NOT_ANNOTATED_CDS"/>
    <property type="molecule type" value="Genomic_DNA"/>
</dbReference>
<feature type="domain" description="Cadherin" evidence="15">
    <location>
        <begin position="2066"/>
        <end position="2174"/>
    </location>
</feature>
<feature type="transmembrane region" description="Helical" evidence="13">
    <location>
        <begin position="1942"/>
        <end position="1959"/>
    </location>
</feature>
<keyword evidence="10 13" id="KW-0472">Membrane</keyword>
<evidence type="ECO:0000256" key="10">
    <source>
        <dbReference type="ARBA" id="ARBA00023136"/>
    </source>
</evidence>
<dbReference type="eggNOG" id="KOG1219">
    <property type="taxonomic scope" value="Eukaryota"/>
</dbReference>
<feature type="domain" description="Cadherin" evidence="15">
    <location>
        <begin position="4035"/>
        <end position="4144"/>
    </location>
</feature>
<accession>H3AK35</accession>
<dbReference type="EMBL" id="AFYH01184444">
    <property type="status" value="NOT_ANNOTATED_CDS"/>
    <property type="molecule type" value="Genomic_DNA"/>
</dbReference>
<feature type="domain" description="Cadherin" evidence="15">
    <location>
        <begin position="401"/>
        <end position="513"/>
    </location>
</feature>
<name>H3AK35_LATCH</name>
<feature type="domain" description="Cadherin" evidence="15">
    <location>
        <begin position="2513"/>
        <end position="2602"/>
    </location>
</feature>
<feature type="transmembrane region" description="Helical" evidence="13">
    <location>
        <begin position="1867"/>
        <end position="1890"/>
    </location>
</feature>
<feature type="domain" description="Cadherin" evidence="15">
    <location>
        <begin position="1302"/>
        <end position="1410"/>
    </location>
</feature>
<feature type="domain" description="Cadherin" evidence="15">
    <location>
        <begin position="3930"/>
        <end position="4034"/>
    </location>
</feature>
<dbReference type="Pfam" id="PF08266">
    <property type="entry name" value="Cadherin_2"/>
    <property type="match status" value="4"/>
</dbReference>
<evidence type="ECO:0000256" key="8">
    <source>
        <dbReference type="ARBA" id="ARBA00022889"/>
    </source>
</evidence>
<dbReference type="eggNOG" id="KOG3594">
    <property type="taxonomic scope" value="Eukaryota"/>
</dbReference>
<keyword evidence="5 14" id="KW-0732">Signal</keyword>
<keyword evidence="8" id="KW-0130">Cell adhesion</keyword>
<feature type="transmembrane region" description="Helical" evidence="13">
    <location>
        <begin position="4271"/>
        <end position="4294"/>
    </location>
</feature>
<dbReference type="Pfam" id="PF16492">
    <property type="entry name" value="Cadherin_C_2"/>
    <property type="match status" value="4"/>
</dbReference>
<feature type="domain" description="Cadherin" evidence="15">
    <location>
        <begin position="1742"/>
        <end position="1847"/>
    </location>
</feature>
<dbReference type="FunFam" id="2.60.40.60:FF:000007">
    <property type="entry name" value="Protocadherin alpha 2"/>
    <property type="match status" value="4"/>
</dbReference>
<proteinExistence type="predicted"/>
<dbReference type="InterPro" id="IPR002126">
    <property type="entry name" value="Cadherin-like_dom"/>
</dbReference>
<feature type="domain" description="Cadherin" evidence="15">
    <location>
        <begin position="605"/>
        <end position="648"/>
    </location>
</feature>
<feature type="domain" description="Cadherin" evidence="15">
    <location>
        <begin position="1625"/>
        <end position="1734"/>
    </location>
</feature>
<reference evidence="16" key="3">
    <citation type="submission" date="2025-09" db="UniProtKB">
        <authorList>
            <consortium name="Ensembl"/>
        </authorList>
    </citation>
    <scope>IDENTIFICATION</scope>
</reference>
<feature type="domain" description="Cadherin" evidence="15">
    <location>
        <begin position="2291"/>
        <end position="2388"/>
    </location>
</feature>
<feature type="domain" description="Cadherin" evidence="15">
    <location>
        <begin position="2653"/>
        <end position="2731"/>
    </location>
</feature>
<keyword evidence="6" id="KW-0677">Repeat</keyword>
<dbReference type="Pfam" id="PF00028">
    <property type="entry name" value="Cadherin"/>
    <property type="match status" value="28"/>
</dbReference>
<evidence type="ECO:0000256" key="9">
    <source>
        <dbReference type="ARBA" id="ARBA00022989"/>
    </source>
</evidence>
<feature type="domain" description="Cadherin" evidence="15">
    <location>
        <begin position="3357"/>
        <end position="3417"/>
    </location>
</feature>
<dbReference type="EMBL" id="AFYH01184448">
    <property type="status" value="NOT_ANNOTATED_CDS"/>
    <property type="molecule type" value="Genomic_DNA"/>
</dbReference>
<feature type="transmembrane region" description="Helical" evidence="13">
    <location>
        <begin position="529"/>
        <end position="554"/>
    </location>
</feature>
<dbReference type="FunFam" id="2.60.40.60:FF:000129">
    <property type="entry name" value="protocadherin alpha-C2 isoform X1"/>
    <property type="match status" value="6"/>
</dbReference>
<sequence>EKYLCFFCLSFLWDSAFGQIHYSIPEELEHGAIVGNIADDLGLDVIKLPSRRFRIASTAQKRYLKVNLQNGILFLNEKLDREQLCEQKRICLFNIDFILENPLEMHYAEIEILDINDNSPSFAKEDISLSVTESALVGTRIPLEGAQDPDSGTNSLARYHLSLNENFGLDTENRGEDVKIPVLVLEKALDREEQSLYHLLLTAIDGGIPERSGSVRITITVLDSNDNAPLFDQKIYFVNLFENSSKGTLVIKLNATDADEGSNGDVNYYFSSNTGEKVKEMFSLGPHTGEIRVVHPMDFEETNSYQIEVQARDRGHQAMQSHCTIVVKIVDVNDNAPVLSLSSLTSPIEENIQPGTIIALISVTDQDSVQAQDCGIPSLSSSTTVSVFILDQNDSAPQILTPVPKSGSIVATEIIGSSVEPGYLITKIRAYDADIGYNAWLSFQLLQSTDPSIFTIGTYTGEIRTRRPISDRDTPTHTLEILVKDNGKPSLSTTLIMAISILDSTEDSFPPKISSVKEDSFNIDNKSNLTVYLIITLGSVSFMFVVSIVVLITIQCFKWDTKYVPVKIFGSWSAISSRKCPGSNRTRYSNLYIIPGRKRKTFELPLDREQQSDYDLILTAIDGGTPKRTGTLQVTIIVLDSNDNAPLFDQKIYFVNLLENVSKGTLVIKLNATDADEGSNGEVTYSFATNNIDKIKEMFSIDIQSGEIKVEGHVDFEETSDYEIEIQARDGGQAIMSSQCTVVVKVIDVNDNTPLVSINSLSYVIKENEPPGAIVALISVTDRDSDENGRIHCKISKGMPFKLKSSLKTNFYSIVTENFLDRESDPEYNITILATDYGFPSLSSSARIQVTILDINDNPPHFHQSFYTIYVKENNVPGTSIFTVSAYDPDWKENALVTYSISESITDHSISGLVSVNSENGIILASSSFDFEQLKYFSFEVQARDYGIPSLTSTTTVDVFILDQNDNAPQILSPMPKTGSTVVEANISRSVTSNFLVTKIRTYDADIGYNAWLSFELLQPTDPCLFSIGLYTGEVRTTRSFAGTNVAIQTLQILVKDNGKPPLSTTLTMAVSISDSTEDSFSSSAFSNKDYSLYPEKPPNMTLYLIITLGSISFVFILSIIILTGIQCSKYKRKTMTQTSAPYFNYEEKICKVLRMKTEGEMRYATAKPKPSLGSTFSPRSHSVAVALPDLRVSVFGQIRYSIPEELEKGSFVGNIANDLGLDVTTLSPRRFRIMSAAQSDYIEVNLQNGILFINKKIDREQLCGKSLMCFLNLEFLIENPLQVHYVEIEVVDINDNCPFFSEVKLLLSIAESAPSGTRIPLESAQDPDVGTNSLSSYILSPNNIFLLDTDNRSGHSKIPILILEMPLDREQQPLHHILLTAIDGGIPQRSGTLQITINVLDSNDNAPVFDQEIYFVGLFENSRKDTLLIRLNATDADEGSNGEVNYLFSGNTKDRVKNMFRIDPHTGEIMVEGLVDFEDVSTYEIEVQAHDRGHQPMVSHCNVVVKVIDINDNAPMLSVNSLISPIQEDVPKGTIVALINVQDRDDGDNGRVHTEIPRNIPFKLNPSLKANFFSLVSNGILDREAISEYNITITATDSGSPPLSSSTTISVKISDINDNPPCFDQSFYTVYVNENNVPGASFFSVNATDSDWNENARVAYSIIEGNIKDNSVTDFLSISSGTGKIFTSTSFDFEQLKFFSFLVQARDSGIPSLSSTATINVFILDENDNAPQVLSPVPKSGSLMATITVPRSVDSGYLVTKIRAYDADIGYNAWLSFELPHLTVPNLFTLGRYTGEIRTLRPFVDRDVSSHSIVILVKDNGKHPLSTTLSLVISILESTEPIDPLKVSSLIETSSSGTEYTSNTTIYLIITLGSISFIFLLSVILIISIQLCKPKHKNRSHLCTPYSNYTSLLCLHIKYRENNKKKLLFVKGPRESLKATNIHWTYACLIVSVIWNIVSGQIRYSVSEEVGQGTFIGNIAKDLGLNIKQLSNRKFQIASTVQNNYIDANLQNGKLLIKEKMDRENLCGQKTVCFLNIEFVMENPFEIHYAEIEILDVNDNSPIFPKESTLFSVAESSQVGTRIPLESAEDSDVGMNSVAGYELSRNDNFVLDIENRGEGSKIPYLVLEKPLDREKQPVYHLLLTATDGGEPQRSGTLQITVTVLDSNDNAPRFDQKVYSVSLLENSSEGTLVIKINATDADEGSNGVVNYFFGSRTTEKVKNIFALDHKTGEIIVKELTDFEEETYFEIEVQARDGGQPELISHCTVVVKIIDVNDNSPVISISSSLGIIKEDAKPGSMVALISIRDPDSGENGQVHCQVSENMPFKLIPSLKANLYSLVSGDSFDREVNSEYNITITAIDSGSPPLSSSTTIYVQISDINDNPPRFGQSSYTVYVMENNVPGASIFSVDAIDPDWKENAMVTYSILENKFKGNSESPFVSVNSDNGNIFALDSFDFERVKHFSFQVQAQDSGTPSLSSTTTINVFVLDQNDNAPKILSPVPKMGSKLATETVSKFVNSGHLVTKLRAYDADIGYNAWLCFQLLQSTDPTLFTIGIYTGEVRTRRPFVDRDASTQELVLLVKDNGDPQLSATLTMAISLLSSLVFFSLNDICKVLCQGSTSNSPGSAMTILKRPELEQGAFVGNIAKDLGLDVTSLSARRFRIMSTAQSNYIQVNLKNGILFINRKIDREQLCGKSLLCLLNLEFLIENPLQVHYAEIEVLDINDNSPFFSDVKLLLSAAESAATGTRIPLESAEDLDVGTNSLSRYKLSPNNYFLLDTDNRSGRSKIPTLVIESSLDREQQPVHHLLLTAIDGGIPERSGSLQITINVLDSNDNAPVFDQEIYFVNLLENSRKGTLLIKLNATDADEGSNGEVNYLFSSNTKDRVKNVFRIDPHAGEIKVEGLVDFEEQNEYEIEVQARDGGQPVFKSHCNVVVKIIDINDNAPMLSVSSLNSPIQEDVPKGTIVALINVQDRDDGDNGRVHTEIPRNIPFKLNPSLKANFFSLVSNGILDREAISEYNITITATDSGSPPLSSSTTISVKISDINDNPPCFDQSFYTVYVNENNVPGASFFSVNATDSDWNENARVAYSIIEGNIKDNSVTDFLSISSGTGKIFTSTSFDFEQLKFFSFLVQARDSGIPSLSSTATINVFILDENDNAPQVLSPVPKSGSLMATITVPRSVDSGYLVTKIRAYDADIGYNAWLSFELPHLTVPNLFTLGRYTGEIRTLRPFVDRDVSSHSIVILVKDNGKHPLSTTLSLVISILFPLKCNSDNKHPIVQTKAQNEMNGNGSQYQSYKMRLSQQSTTDLILVKPLEPIKSTNIGVQNSGCEKAASTAENGLEFSNIIWFINYVDVQTNSDNSKSPELVLIKALDREQQPTQILTLTAIDGGNPVRYGTALITVSVQDANDNTPVFDQSVYKISLIENVPNGTLLIKIQATDLDEGPNAEIFYSLSVLIPDNARTVFTIDGKTGEMRVTAPVDFEESNIYEIHVQATDNGHFAMTGHCKVLVEIIDTNDNNPEVTVTSLSSPVKEDTLPGSVIALINVADRDSGMNGQVHCHISGAPPFQLKLNFLNYYALLLNKPLDREIISEYNITITATDSGTPPLSTSKTVLVQVSDVNDNAPRFLAPSYTFSIRENNVPGSLIFTVSALDPDLEQNAMIKYAILETTVLSVPISSYISMKSDSGVIYAMQSFDHEKVKVLQFEVKAEDGGFPSLSSNVTIHLFILDQNDNIPTILPPYSSNGSPLTTVTLTILVMDSDQKLLEMSDYGLRSKIEDPVSYMNLYLIVAIVSISMIFLLTIITFVALRYHYSQNITNTKAIYKVRLKENTPNGTLVIKLNATDLDKGQNGEIFYSFSSLVPNHLRKLFNIKPNTGEILVLEAFDFEESNTYEIHVQAKDKGQVPMIGHCKVLVEIIDINDNYPEITVTSLSSPIPENAPTGTLIALFTMSDRDSGVNGKINCYISQNIPFKIEANYKNYYSLVLNEQIDRESIAQYRVTIIAIDGGSPSLSTTEIILVEVSDVNDNAPTFSKPFYTVFVKENNVPGSLIFTLSASDPDLNENGLLTYTILEKIIMDAPISSWVSIKPNCGSIYTLKSFDYEHLKLFQFEVEAEDAGSPSLNSSATVSIFILDENDNAPAILAPHHNDGSSVTENMPRTAKVGHFVTKIRAVDFDSGHNAWLSYQLLHPIVAPIFSAGLYTGEIRTVRPLRDEDKNEQELVILVTDHGKIPQSSTLSLTISIVDEVQETTSDFRKLYKNSESFSDINFYLIIAITFITIIFLLTIIIFTFVRYQKSQNSRNNYGRPSSCGNTGRSWTYSQSHGYQLYFKADTSKGDLTALNSQFPHTSEKPMLNNG</sequence>
<comment type="function">
    <text evidence="1">Potential calcium-dependent cell-adhesion protein. May be involved in the establishment and maintenance of specific neuronal connections in the brain.</text>
</comment>
<dbReference type="PROSITE" id="PS00232">
    <property type="entry name" value="CADHERIN_1"/>
    <property type="match status" value="18"/>
</dbReference>
<dbReference type="InterPro" id="IPR050174">
    <property type="entry name" value="Protocadherin/Cadherin-CA"/>
</dbReference>
<dbReference type="GO" id="GO:0005509">
    <property type="term" value="F:calcium ion binding"/>
    <property type="evidence" value="ECO:0007669"/>
    <property type="project" value="UniProtKB-UniRule"/>
</dbReference>
<feature type="domain" description="Cadherin" evidence="15">
    <location>
        <begin position="232"/>
        <end position="339"/>
    </location>
</feature>
<reference evidence="17" key="1">
    <citation type="submission" date="2011-08" db="EMBL/GenBank/DDBJ databases">
        <title>The draft genome of Latimeria chalumnae.</title>
        <authorList>
            <person name="Di Palma F."/>
            <person name="Alfoldi J."/>
            <person name="Johnson J."/>
            <person name="Berlin A."/>
            <person name="Gnerre S."/>
            <person name="Jaffe D."/>
            <person name="MacCallum I."/>
            <person name="Young S."/>
            <person name="Walker B.J."/>
            <person name="Lander E."/>
            <person name="Lindblad-Toh K."/>
        </authorList>
    </citation>
    <scope>NUCLEOTIDE SEQUENCE [LARGE SCALE GENOMIC DNA]</scope>
    <source>
        <strain evidence="17">Wild caught</strain>
    </source>
</reference>
<feature type="domain" description="Cadherin" evidence="15">
    <location>
        <begin position="123"/>
        <end position="231"/>
    </location>
</feature>
<feature type="domain" description="Cadherin" evidence="15">
    <location>
        <begin position="3418"/>
        <end position="3525"/>
    </location>
</feature>
<dbReference type="PRINTS" id="PR00205">
    <property type="entry name" value="CADHERIN"/>
</dbReference>
<dbReference type="FunFam" id="2.60.40.60:FF:000002">
    <property type="entry name" value="Protocadherin alpha 2"/>
    <property type="match status" value="7"/>
</dbReference>
<feature type="domain" description="Cadherin" evidence="15">
    <location>
        <begin position="649"/>
        <end position="756"/>
    </location>
</feature>
<dbReference type="OMA" id="WNENARV"/>
<feature type="domain" description="Cadherin" evidence="15">
    <location>
        <begin position="3631"/>
        <end position="3740"/>
    </location>
</feature>
<feature type="domain" description="Cadherin" evidence="15">
    <location>
        <begin position="3055"/>
        <end position="3164"/>
    </location>
</feature>
<dbReference type="EMBL" id="AFYH01184443">
    <property type="status" value="NOT_ANNOTATED_CDS"/>
    <property type="molecule type" value="Genomic_DNA"/>
</dbReference>
<evidence type="ECO:0000256" key="7">
    <source>
        <dbReference type="ARBA" id="ARBA00022837"/>
    </source>
</evidence>
<evidence type="ECO:0000256" key="3">
    <source>
        <dbReference type="ARBA" id="ARBA00022475"/>
    </source>
</evidence>
<dbReference type="FunFam" id="2.60.40.60:FF:000001">
    <property type="entry name" value="Protocadherin alpha 2"/>
    <property type="match status" value="6"/>
</dbReference>
<evidence type="ECO:0000256" key="12">
    <source>
        <dbReference type="PROSITE-ProRule" id="PRU00043"/>
    </source>
</evidence>
<evidence type="ECO:0000313" key="17">
    <source>
        <dbReference type="Proteomes" id="UP000008672"/>
    </source>
</evidence>
<feature type="domain" description="Cadherin" evidence="15">
    <location>
        <begin position="3172"/>
        <end position="3281"/>
    </location>
</feature>
<feature type="transmembrane region" description="Helical" evidence="13">
    <location>
        <begin position="3788"/>
        <end position="3811"/>
    </location>
</feature>
<feature type="domain" description="Cadherin" evidence="15">
    <location>
        <begin position="2389"/>
        <end position="2498"/>
    </location>
</feature>
<dbReference type="PANTHER" id="PTHR24028:SF241">
    <property type="entry name" value="PROTOCADHERIN 2 ALPHA A 1 PRECURSOR"/>
    <property type="match status" value="1"/>
</dbReference>
<evidence type="ECO:0000256" key="14">
    <source>
        <dbReference type="SAM" id="SignalP"/>
    </source>
</evidence>
<evidence type="ECO:0000256" key="11">
    <source>
        <dbReference type="ARBA" id="ARBA00023180"/>
    </source>
</evidence>
<feature type="domain" description="Cadherin" evidence="15">
    <location>
        <begin position="2841"/>
        <end position="2948"/>
    </location>
</feature>
<feature type="domain" description="Cadherin" evidence="15">
    <location>
        <begin position="3526"/>
        <end position="3630"/>
    </location>
</feature>
<evidence type="ECO:0000259" key="15">
    <source>
        <dbReference type="PROSITE" id="PS50268"/>
    </source>
</evidence>
<feature type="signal peptide" evidence="14">
    <location>
        <begin position="1"/>
        <end position="18"/>
    </location>
</feature>
<dbReference type="PROSITE" id="PS50268">
    <property type="entry name" value="CADHERIN_2"/>
    <property type="match status" value="36"/>
</dbReference>
<comment type="subcellular location">
    <subcellularLocation>
        <location evidence="2">Cell membrane</location>
        <topology evidence="2">Single-pass type I membrane protein</topology>
    </subcellularLocation>
</comment>
<dbReference type="InterPro" id="IPR020894">
    <property type="entry name" value="Cadherin_CS"/>
</dbReference>
<evidence type="ECO:0000256" key="5">
    <source>
        <dbReference type="ARBA" id="ARBA00022729"/>
    </source>
</evidence>
<keyword evidence="17" id="KW-1185">Reference proteome</keyword>
<evidence type="ECO:0000256" key="2">
    <source>
        <dbReference type="ARBA" id="ARBA00004251"/>
    </source>
</evidence>
<keyword evidence="11" id="KW-0325">Glycoprotein</keyword>
<keyword evidence="7 12" id="KW-0106">Calcium</keyword>